<keyword evidence="9 13" id="KW-1015">Disulfide bond</keyword>
<evidence type="ECO:0000259" key="14">
    <source>
        <dbReference type="PROSITE" id="PS51007"/>
    </source>
</evidence>
<feature type="binding site" evidence="11">
    <location>
        <position position="110"/>
    </location>
    <ligand>
        <name>pyrroloquinoline quinone</name>
        <dbReference type="ChEBI" id="CHEBI:58442"/>
    </ligand>
</feature>
<evidence type="ECO:0000256" key="8">
    <source>
        <dbReference type="ARBA" id="ARBA00023004"/>
    </source>
</evidence>
<feature type="binding site" description="axial binding residue" evidence="12">
    <location>
        <position position="652"/>
    </location>
    <ligand>
        <name>heme c</name>
        <dbReference type="ChEBI" id="CHEBI:61717"/>
    </ligand>
    <ligandPart>
        <name>Fe</name>
        <dbReference type="ChEBI" id="CHEBI:18248"/>
    </ligandPart>
</feature>
<proteinExistence type="inferred from homology"/>
<evidence type="ECO:0000313" key="15">
    <source>
        <dbReference type="EMBL" id="EGG29833.1"/>
    </source>
</evidence>
<dbReference type="RefSeq" id="WP_009575562.1">
    <property type="nucleotide sequence ID" value="NZ_AEIG01000031.1"/>
</dbReference>
<feature type="binding site" description="covalent" evidence="11">
    <location>
        <position position="651"/>
    </location>
    <ligand>
        <name>heme c</name>
        <dbReference type="ChEBI" id="CHEBI:61717"/>
    </ligand>
</feature>
<evidence type="ECO:0000256" key="2">
    <source>
        <dbReference type="ARBA" id="ARBA00022617"/>
    </source>
</evidence>
<name>F3L1G0_9GAMM</name>
<dbReference type="InterPro" id="IPR018391">
    <property type="entry name" value="PQQ_b-propeller_rpt"/>
</dbReference>
<feature type="domain" description="Cytochrome c" evidence="14">
    <location>
        <begin position="635"/>
        <end position="713"/>
    </location>
</feature>
<comment type="caution">
    <text evidence="15">The sequence shown here is derived from an EMBL/GenBank/DDBJ whole genome shotgun (WGS) entry which is preliminary data.</text>
</comment>
<dbReference type="eggNOG" id="COG4993">
    <property type="taxonomic scope" value="Bacteria"/>
</dbReference>
<feature type="binding site" evidence="11">
    <location>
        <position position="162"/>
    </location>
    <ligand>
        <name>pyrroloquinoline quinone</name>
        <dbReference type="ChEBI" id="CHEBI:58442"/>
    </ligand>
</feature>
<dbReference type="PROSITE" id="PS51007">
    <property type="entry name" value="CYTC"/>
    <property type="match status" value="1"/>
</dbReference>
<evidence type="ECO:0000256" key="4">
    <source>
        <dbReference type="ARBA" id="ARBA00022729"/>
    </source>
</evidence>
<keyword evidence="7" id="KW-0560">Oxidoreductase</keyword>
<dbReference type="Gene3D" id="2.140.10.10">
    <property type="entry name" value="Quinoprotein alcohol dehydrogenase-like superfamily"/>
    <property type="match status" value="1"/>
</dbReference>
<dbReference type="SUPFAM" id="SSF46626">
    <property type="entry name" value="Cytochrome c"/>
    <property type="match status" value="1"/>
</dbReference>
<feature type="active site" description="Proton acceptor" evidence="10">
    <location>
        <position position="346"/>
    </location>
</feature>
<dbReference type="AlphaFoldDB" id="F3L1G0"/>
<keyword evidence="4" id="KW-0732">Signal</keyword>
<dbReference type="eggNOG" id="COG2010">
    <property type="taxonomic scope" value="Bacteria"/>
</dbReference>
<gene>
    <name evidence="15" type="ORF">IMCC3088_1300</name>
</gene>
<feature type="binding site" evidence="12">
    <location>
        <position position="225"/>
    </location>
    <ligand>
        <name>Ca(2+)</name>
        <dbReference type="ChEBI" id="CHEBI:29108"/>
    </ligand>
</feature>
<evidence type="ECO:0000313" key="16">
    <source>
        <dbReference type="Proteomes" id="UP000005615"/>
    </source>
</evidence>
<feature type="binding site" evidence="11">
    <location>
        <begin position="223"/>
        <end position="224"/>
    </location>
    <ligand>
        <name>pyrroloquinoline quinone</name>
        <dbReference type="ChEBI" id="CHEBI:58442"/>
    </ligand>
</feature>
<evidence type="ECO:0000256" key="6">
    <source>
        <dbReference type="ARBA" id="ARBA00022891"/>
    </source>
</evidence>
<evidence type="ECO:0000256" key="11">
    <source>
        <dbReference type="PIRSR" id="PIRSR617512-2"/>
    </source>
</evidence>
<dbReference type="GO" id="GO:0009055">
    <property type="term" value="F:electron transfer activity"/>
    <property type="evidence" value="ECO:0007669"/>
    <property type="project" value="InterPro"/>
</dbReference>
<keyword evidence="16" id="KW-1185">Reference proteome</keyword>
<dbReference type="Pfam" id="PF13442">
    <property type="entry name" value="Cytochrome_CBB3"/>
    <property type="match status" value="1"/>
</dbReference>
<feature type="binding site" evidence="11">
    <location>
        <position position="583"/>
    </location>
    <ligand>
        <name>pyrroloquinoline quinone</name>
        <dbReference type="ChEBI" id="CHEBI:58442"/>
    </ligand>
</feature>
<dbReference type="SMART" id="SM00564">
    <property type="entry name" value="PQQ"/>
    <property type="match status" value="5"/>
</dbReference>
<dbReference type="GO" id="GO:0020037">
    <property type="term" value="F:heme binding"/>
    <property type="evidence" value="ECO:0007669"/>
    <property type="project" value="InterPro"/>
</dbReference>
<dbReference type="InterPro" id="IPR009056">
    <property type="entry name" value="Cyt_c-like_dom"/>
</dbReference>
<evidence type="ECO:0000256" key="3">
    <source>
        <dbReference type="ARBA" id="ARBA00022723"/>
    </source>
</evidence>
<organism evidence="15 16">
    <name type="scientific">Aequoribacter fuscus</name>
    <dbReference type="NCBI Taxonomy" id="2518989"/>
    <lineage>
        <taxon>Bacteria</taxon>
        <taxon>Pseudomonadati</taxon>
        <taxon>Pseudomonadota</taxon>
        <taxon>Gammaproteobacteria</taxon>
        <taxon>Cellvibrionales</taxon>
        <taxon>Halieaceae</taxon>
        <taxon>Aequoribacter</taxon>
    </lineage>
</organism>
<accession>F3L1G0</accession>
<feature type="binding site" evidence="11">
    <location>
        <position position="373"/>
    </location>
    <ligand>
        <name>pyrroloquinoline quinone</name>
        <dbReference type="ChEBI" id="CHEBI:58442"/>
    </ligand>
</feature>
<evidence type="ECO:0000256" key="13">
    <source>
        <dbReference type="PIRSR" id="PIRSR617512-4"/>
    </source>
</evidence>
<feature type="disulfide bond" evidence="13">
    <location>
        <begin position="156"/>
        <end position="157"/>
    </location>
</feature>
<dbReference type="PANTHER" id="PTHR32303">
    <property type="entry name" value="QUINOPROTEIN ALCOHOL DEHYDROGENASE (CYTOCHROME C)"/>
    <property type="match status" value="1"/>
</dbReference>
<dbReference type="STRING" id="2518989.IMCC3088_1300"/>
<reference evidence="15 16" key="1">
    <citation type="journal article" date="2011" name="J. Bacteriol.">
        <title>Genome sequence of strain IMCC3088, a proteorhodopsin-containing marine bacterium belonging to the OM60/NOR5 clade.</title>
        <authorList>
            <person name="Jang Y."/>
            <person name="Oh H.M."/>
            <person name="Kang I."/>
            <person name="Lee K."/>
            <person name="Yang S.J."/>
            <person name="Cho J.C."/>
        </authorList>
    </citation>
    <scope>NUCLEOTIDE SEQUENCE [LARGE SCALE GENOMIC DNA]</scope>
    <source>
        <strain evidence="15 16">IMCC3088</strain>
    </source>
</reference>
<keyword evidence="8 12" id="KW-0408">Iron</keyword>
<feature type="binding site" evidence="12">
    <location>
        <position position="346"/>
    </location>
    <ligand>
        <name>Ca(2+)</name>
        <dbReference type="ChEBI" id="CHEBI:29108"/>
    </ligand>
</feature>
<dbReference type="EMBL" id="AEIG01000031">
    <property type="protein sequence ID" value="EGG29833.1"/>
    <property type="molecule type" value="Genomic_DNA"/>
</dbReference>
<sequence length="725" mass="79768">MLYRSGLRWTNGPNRTVHMILRLSLISVLATSFSIQLWASSKSPSSVGIEKSTRNIDTARIASPSESNWLSYGLDYDEQRYSRLAQIDSDNITDLGLDWHFDTDYNRGLEATPLVVDGVMYVTGNWSVVYALDASDGRLIWRYDPEVPKEWGKMACCDVVNRGVAIYQGKVFVGTLDARLVALEASTGRVLWDIKTADTSKYPYTITGAPRAAKGKVFIGNGGAEFGARGFVSAYDADSGELVWRFYTVPGNPEVGQESEALEQAALTWTGEWWNAGGGGTVWDSIVYDTDLDQLYIGVGNGSPWNRRVRSPQGGDNLFLSSIVALDPDTGAYIWHFQETPAETWDYTATQPIMLAEMNWQGTARRVIWHAPKNGFFFIIDRETGQLLSAEPFAEVTWASHYNLATGRPVEVPGMDYSTESQFVAPSPYGAHNWHPMSHHPGTGLVYIPTLEIDYLFEGNSKPHQWGQWNTNTTYSADLMGDDAQDQKDIRQAARGFLTAWNPRDQKAAWRVNRDLAWNGGTLSTAGDLVFQGRGDGYFEALDARSGASLWTFPTQAGIVGSPITYAIDGVQYVAVTVGWGGILGQTYGLDLGSGLQPPPSRVLAFKVGAGHELPPLKPARKRPKPPPRVTDDMSILSQGAAIYAEYCQRCHGQFAVSNGRIPDLRRSAEAVYSAFNVIVLDGGLEQLGMPAFKDVLSSDDALSLKAYLIDAANDDWEQRPVSAQ</sequence>
<dbReference type="GO" id="GO:0016614">
    <property type="term" value="F:oxidoreductase activity, acting on CH-OH group of donors"/>
    <property type="evidence" value="ECO:0007669"/>
    <property type="project" value="InterPro"/>
</dbReference>
<feature type="binding site" description="axial binding residue" evidence="12">
    <location>
        <position position="690"/>
    </location>
    <ligand>
        <name>heme c</name>
        <dbReference type="ChEBI" id="CHEBI:61717"/>
    </ligand>
    <ligandPart>
        <name>Fe</name>
        <dbReference type="ChEBI" id="CHEBI:18248"/>
    </ligandPart>
</feature>
<evidence type="ECO:0000256" key="9">
    <source>
        <dbReference type="ARBA" id="ARBA00023157"/>
    </source>
</evidence>
<feature type="binding site" evidence="11">
    <location>
        <position position="281"/>
    </location>
    <ligand>
        <name>pyrroloquinoline quinone</name>
        <dbReference type="ChEBI" id="CHEBI:58442"/>
    </ligand>
</feature>
<dbReference type="CDD" id="cd10279">
    <property type="entry name" value="PQQ_ADH_II"/>
    <property type="match status" value="1"/>
</dbReference>
<dbReference type="Gene3D" id="1.10.760.10">
    <property type="entry name" value="Cytochrome c-like domain"/>
    <property type="match status" value="1"/>
</dbReference>
<dbReference type="InterPro" id="IPR036909">
    <property type="entry name" value="Cyt_c-like_dom_sf"/>
</dbReference>
<feature type="binding site" evidence="12">
    <location>
        <position position="301"/>
    </location>
    <ligand>
        <name>Ca(2+)</name>
        <dbReference type="ChEBI" id="CHEBI:29108"/>
    </ligand>
</feature>
<comment type="cofactor">
    <cofactor evidence="11">
        <name>heme c</name>
        <dbReference type="ChEBI" id="CHEBI:61717"/>
    </cofactor>
    <text evidence="11">Binds 1 heme c group per subunit.</text>
</comment>
<dbReference type="NCBIfam" id="TIGR03075">
    <property type="entry name" value="PQQ_enz_alc_DH"/>
    <property type="match status" value="1"/>
</dbReference>
<dbReference type="GO" id="GO:0005509">
    <property type="term" value="F:calcium ion binding"/>
    <property type="evidence" value="ECO:0007669"/>
    <property type="project" value="InterPro"/>
</dbReference>
<evidence type="ECO:0000256" key="5">
    <source>
        <dbReference type="ARBA" id="ARBA00022837"/>
    </source>
</evidence>
<dbReference type="InterPro" id="IPR002372">
    <property type="entry name" value="PQQ_rpt_dom"/>
</dbReference>
<comment type="similarity">
    <text evidence="1">Belongs to the bacterial PQQ dehydrogenase family.</text>
</comment>
<dbReference type="InterPro" id="IPR011047">
    <property type="entry name" value="Quinoprotein_ADH-like_sf"/>
</dbReference>
<dbReference type="Pfam" id="PF01011">
    <property type="entry name" value="PQQ"/>
    <property type="match status" value="2"/>
</dbReference>
<dbReference type="SUPFAM" id="SSF50998">
    <property type="entry name" value="Quinoprotein alcohol dehydrogenase-like"/>
    <property type="match status" value="1"/>
</dbReference>
<evidence type="ECO:0000256" key="7">
    <source>
        <dbReference type="ARBA" id="ARBA00023002"/>
    </source>
</evidence>
<protein>
    <submittedName>
        <fullName evidence="15">Quino(Hemo)protein alcohol dehydrogenase, PQQ-dependent</fullName>
    </submittedName>
</protein>
<evidence type="ECO:0000256" key="1">
    <source>
        <dbReference type="ARBA" id="ARBA00008156"/>
    </source>
</evidence>
<comment type="cofactor">
    <cofactor evidence="12">
        <name>Ca(2+)</name>
        <dbReference type="ChEBI" id="CHEBI:29108"/>
    </cofactor>
    <text evidence="12">Binds 1 Ca(2+) ion per subunit.</text>
</comment>
<comment type="cofactor">
    <cofactor evidence="11">
        <name>pyrroloquinoline quinone</name>
        <dbReference type="ChEBI" id="CHEBI:58442"/>
    </cofactor>
    <text evidence="11">Binds 1 PQQ group per subunit.</text>
</comment>
<feature type="binding site" evidence="11">
    <location>
        <begin position="433"/>
        <end position="434"/>
    </location>
    <ligand>
        <name>pyrroloquinoline quinone</name>
        <dbReference type="ChEBI" id="CHEBI:58442"/>
    </ligand>
</feature>
<keyword evidence="2 11" id="KW-0349">Heme</keyword>
<keyword evidence="3 12" id="KW-0479">Metal-binding</keyword>
<dbReference type="Proteomes" id="UP000005615">
    <property type="component" value="Unassembled WGS sequence"/>
</dbReference>
<dbReference type="InterPro" id="IPR017512">
    <property type="entry name" value="PQQ_MeOH/EtOH_DH"/>
</dbReference>
<dbReference type="GO" id="GO:0016020">
    <property type="term" value="C:membrane"/>
    <property type="evidence" value="ECO:0007669"/>
    <property type="project" value="InterPro"/>
</dbReference>
<evidence type="ECO:0000256" key="12">
    <source>
        <dbReference type="PIRSR" id="PIRSR617512-3"/>
    </source>
</evidence>
<keyword evidence="5 12" id="KW-0106">Calcium</keyword>
<evidence type="ECO:0000256" key="10">
    <source>
        <dbReference type="PIRSR" id="PIRSR617512-1"/>
    </source>
</evidence>
<feature type="binding site" evidence="11">
    <location>
        <position position="207"/>
    </location>
    <ligand>
        <name>pyrroloquinoline quinone</name>
        <dbReference type="ChEBI" id="CHEBI:58442"/>
    </ligand>
</feature>
<keyword evidence="6 11" id="KW-0634">PQQ</keyword>
<feature type="binding site" description="covalent" evidence="11">
    <location>
        <position position="648"/>
    </location>
    <ligand>
        <name>heme c</name>
        <dbReference type="ChEBI" id="CHEBI:61717"/>
    </ligand>
</feature>